<evidence type="ECO:0000313" key="6">
    <source>
        <dbReference type="EMBL" id="KJK67547.1"/>
    </source>
</evidence>
<dbReference type="PROSITE" id="PS51891">
    <property type="entry name" value="CENP_V_GFA"/>
    <property type="match status" value="1"/>
</dbReference>
<dbReference type="OrthoDB" id="406544at2759"/>
<dbReference type="SUPFAM" id="SSF51316">
    <property type="entry name" value="Mss4-like"/>
    <property type="match status" value="1"/>
</dbReference>
<keyword evidence="4" id="KW-0456">Lyase</keyword>
<comment type="similarity">
    <text evidence="1">Belongs to the Gfa family.</text>
</comment>
<evidence type="ECO:0000256" key="3">
    <source>
        <dbReference type="ARBA" id="ARBA00022833"/>
    </source>
</evidence>
<dbReference type="PANTHER" id="PTHR33337">
    <property type="entry name" value="GFA DOMAIN-CONTAINING PROTEIN"/>
    <property type="match status" value="1"/>
</dbReference>
<organism evidence="6 7">
    <name type="scientific">Aspergillus parasiticus (strain ATCC 56775 / NRRL 5862 / SRRC 143 / SU-1)</name>
    <dbReference type="NCBI Taxonomy" id="1403190"/>
    <lineage>
        <taxon>Eukaryota</taxon>
        <taxon>Fungi</taxon>
        <taxon>Dikarya</taxon>
        <taxon>Ascomycota</taxon>
        <taxon>Pezizomycotina</taxon>
        <taxon>Eurotiomycetes</taxon>
        <taxon>Eurotiomycetidae</taxon>
        <taxon>Eurotiales</taxon>
        <taxon>Aspergillaceae</taxon>
        <taxon>Aspergillus</taxon>
        <taxon>Aspergillus subgen. Circumdati</taxon>
    </lineage>
</organism>
<proteinExistence type="inferred from homology"/>
<dbReference type="AlphaFoldDB" id="A0A0F0ILD2"/>
<feature type="domain" description="CENP-V/GFA" evidence="5">
    <location>
        <begin position="11"/>
        <end position="121"/>
    </location>
</feature>
<dbReference type="InterPro" id="IPR006913">
    <property type="entry name" value="CENP-V/GFA"/>
</dbReference>
<keyword evidence="3" id="KW-0862">Zinc</keyword>
<dbReference type="PANTHER" id="PTHR33337:SF39">
    <property type="entry name" value="DUF636 DOMAIN PROTEIN (AFU_ORTHOLOGUE AFUA_6G11530)"/>
    <property type="match status" value="1"/>
</dbReference>
<evidence type="ECO:0000256" key="2">
    <source>
        <dbReference type="ARBA" id="ARBA00022723"/>
    </source>
</evidence>
<name>A0A0F0ILD2_ASPPU</name>
<evidence type="ECO:0000256" key="1">
    <source>
        <dbReference type="ARBA" id="ARBA00005495"/>
    </source>
</evidence>
<dbReference type="InterPro" id="IPR011057">
    <property type="entry name" value="Mss4-like_sf"/>
</dbReference>
<dbReference type="STRING" id="1403190.A0A0F0ILD2"/>
<evidence type="ECO:0000256" key="4">
    <source>
        <dbReference type="ARBA" id="ARBA00023239"/>
    </source>
</evidence>
<evidence type="ECO:0000259" key="5">
    <source>
        <dbReference type="PROSITE" id="PS51891"/>
    </source>
</evidence>
<dbReference type="GO" id="GO:0016846">
    <property type="term" value="F:carbon-sulfur lyase activity"/>
    <property type="evidence" value="ECO:0007669"/>
    <property type="project" value="InterPro"/>
</dbReference>
<evidence type="ECO:0000313" key="7">
    <source>
        <dbReference type="Proteomes" id="UP000033540"/>
    </source>
</evidence>
<sequence length="154" mass="16745">MAETTSQPSTVNGSCLCGTIKYHITGNPALKTLCYCQNCQKSSGSLGMANSIYHREGLTISQGQDTIRTYKDSATDSGSTVERSFCGNCGSNLFCENKEKGPGLVIVASGTMDLEAGQSWQPVMEFYCKDKKTWLETNLETKKFETVPATLDNL</sequence>
<gene>
    <name evidence="6" type="ORF">P875_00116999</name>
</gene>
<dbReference type="EMBL" id="JZEE01000188">
    <property type="protein sequence ID" value="KJK67547.1"/>
    <property type="molecule type" value="Genomic_DNA"/>
</dbReference>
<dbReference type="Pfam" id="PF04828">
    <property type="entry name" value="GFA"/>
    <property type="match status" value="1"/>
</dbReference>
<accession>A0A0F0ILD2</accession>
<reference evidence="6 7" key="1">
    <citation type="submission" date="2015-02" db="EMBL/GenBank/DDBJ databases">
        <title>Draft genome sequence of Aspergillus parasiticus SU-1.</title>
        <authorList>
            <person name="Yu J."/>
            <person name="Fedorova N."/>
            <person name="Yin Y."/>
            <person name="Losada L."/>
            <person name="Zafar N."/>
            <person name="Taujale R."/>
            <person name="Ehrlich K.C."/>
            <person name="Bhatnagar D."/>
            <person name="Cleveland T.E."/>
            <person name="Bennett J.W."/>
            <person name="Nierman W.C."/>
        </authorList>
    </citation>
    <scope>NUCLEOTIDE SEQUENCE [LARGE SCALE GENOMIC DNA]</scope>
    <source>
        <strain evidence="7">ATCC 56775 / NRRL 5862 / SRRC 143 / SU-1</strain>
    </source>
</reference>
<comment type="caution">
    <text evidence="6">The sequence shown here is derived from an EMBL/GenBank/DDBJ whole genome shotgun (WGS) entry which is preliminary data.</text>
</comment>
<keyword evidence="2" id="KW-0479">Metal-binding</keyword>
<dbReference type="Proteomes" id="UP000033540">
    <property type="component" value="Unassembled WGS sequence"/>
</dbReference>
<dbReference type="Gene3D" id="3.90.1590.10">
    <property type="entry name" value="glutathione-dependent formaldehyde- activating enzyme (gfa)"/>
    <property type="match status" value="1"/>
</dbReference>
<protein>
    <submittedName>
        <fullName evidence="6">Glutathione-dependent formaldehyde-activating enzyme</fullName>
    </submittedName>
</protein>
<dbReference type="GO" id="GO:0046872">
    <property type="term" value="F:metal ion binding"/>
    <property type="evidence" value="ECO:0007669"/>
    <property type="project" value="UniProtKB-KW"/>
</dbReference>